<feature type="region of interest" description="Disordered" evidence="1">
    <location>
        <begin position="1"/>
        <end position="49"/>
    </location>
</feature>
<dbReference type="Pfam" id="PF00078">
    <property type="entry name" value="RVT_1"/>
    <property type="match status" value="1"/>
</dbReference>
<dbReference type="InterPro" id="IPR043502">
    <property type="entry name" value="DNA/RNA_pol_sf"/>
</dbReference>
<dbReference type="InterPro" id="IPR000477">
    <property type="entry name" value="RT_dom"/>
</dbReference>
<dbReference type="AlphaFoldDB" id="A0A6J8ERM2"/>
<name>A0A6J8ERM2_MYTCO</name>
<dbReference type="SUPFAM" id="SSF56672">
    <property type="entry name" value="DNA/RNA polymerases"/>
    <property type="match status" value="1"/>
</dbReference>
<evidence type="ECO:0000256" key="1">
    <source>
        <dbReference type="SAM" id="MobiDB-lite"/>
    </source>
</evidence>
<dbReference type="Gene3D" id="3.30.70.270">
    <property type="match status" value="1"/>
</dbReference>
<evidence type="ECO:0000313" key="4">
    <source>
        <dbReference type="Proteomes" id="UP000507470"/>
    </source>
</evidence>
<organism evidence="3 4">
    <name type="scientific">Mytilus coruscus</name>
    <name type="common">Sea mussel</name>
    <dbReference type="NCBI Taxonomy" id="42192"/>
    <lineage>
        <taxon>Eukaryota</taxon>
        <taxon>Metazoa</taxon>
        <taxon>Spiralia</taxon>
        <taxon>Lophotrochozoa</taxon>
        <taxon>Mollusca</taxon>
        <taxon>Bivalvia</taxon>
        <taxon>Autobranchia</taxon>
        <taxon>Pteriomorphia</taxon>
        <taxon>Mytilida</taxon>
        <taxon>Mytiloidea</taxon>
        <taxon>Mytilidae</taxon>
        <taxon>Mytilinae</taxon>
        <taxon>Mytilus</taxon>
    </lineage>
</organism>
<accession>A0A6J8ERM2</accession>
<proteinExistence type="predicted"/>
<protein>
    <recommendedName>
        <fullName evidence="2">Reverse transcriptase domain-containing protein</fullName>
    </recommendedName>
</protein>
<dbReference type="InterPro" id="IPR052055">
    <property type="entry name" value="Hepadnavirus_pol/RT"/>
</dbReference>
<feature type="domain" description="Reverse transcriptase" evidence="2">
    <location>
        <begin position="1"/>
        <end position="215"/>
    </location>
</feature>
<dbReference type="PROSITE" id="PS50878">
    <property type="entry name" value="RT_POL"/>
    <property type="match status" value="1"/>
</dbReference>
<dbReference type="Gene3D" id="3.10.10.10">
    <property type="entry name" value="HIV Type 1 Reverse Transcriptase, subunit A, domain 1"/>
    <property type="match status" value="1"/>
</dbReference>
<dbReference type="EMBL" id="CACVKT020009374">
    <property type="protein sequence ID" value="CAC5421761.1"/>
    <property type="molecule type" value="Genomic_DNA"/>
</dbReference>
<evidence type="ECO:0000259" key="2">
    <source>
        <dbReference type="PROSITE" id="PS50878"/>
    </source>
</evidence>
<keyword evidence="4" id="KW-1185">Reference proteome</keyword>
<feature type="compositionally biased region" description="Basic residues" evidence="1">
    <location>
        <begin position="1"/>
        <end position="13"/>
    </location>
</feature>
<sequence>MNTRGSRKTRKAATKTTTLEATTRQEETQPPIEPDPVPNHPSTSGGVAVMDPTSVVTNDQFNDFVNPNETSIKYTSFDEVIDMVSSLGKGTRLGVQDIKPAFRLLPISPGDFDLFGIYFDGNFYVDKSLPFGCSIACVLIEKFSTFLHWLVVSSAGKHSVKHYLDDFIFGGSANSNDCLVLMNTFTELCNELGVPIAEDKTIHPTTRLTFLGLEIDTVDMVDRIPVAKLIKLRSQLQPMRIKRKIKFKDFESLVGLLAFSSRAVPFSRAFLRRFYDVIASFRVKKPFFSVRITSEIREDVMVWL</sequence>
<dbReference type="PANTHER" id="PTHR33050:SF8">
    <property type="entry name" value="REVERSE TRANSCRIPTASE DOMAIN-CONTAINING PROTEIN"/>
    <property type="match status" value="1"/>
</dbReference>
<dbReference type="OrthoDB" id="6098081at2759"/>
<dbReference type="PANTHER" id="PTHR33050">
    <property type="entry name" value="REVERSE TRANSCRIPTASE DOMAIN-CONTAINING PROTEIN"/>
    <property type="match status" value="1"/>
</dbReference>
<dbReference type="InterPro" id="IPR043128">
    <property type="entry name" value="Rev_trsase/Diguanyl_cyclase"/>
</dbReference>
<gene>
    <name evidence="3" type="ORF">MCOR_53851</name>
</gene>
<reference evidence="3 4" key="1">
    <citation type="submission" date="2020-06" db="EMBL/GenBank/DDBJ databases">
        <authorList>
            <person name="Li R."/>
            <person name="Bekaert M."/>
        </authorList>
    </citation>
    <scope>NUCLEOTIDE SEQUENCE [LARGE SCALE GENOMIC DNA]</scope>
    <source>
        <strain evidence="4">wild</strain>
    </source>
</reference>
<evidence type="ECO:0000313" key="3">
    <source>
        <dbReference type="EMBL" id="CAC5421761.1"/>
    </source>
</evidence>
<dbReference type="Proteomes" id="UP000507470">
    <property type="component" value="Unassembled WGS sequence"/>
</dbReference>